<dbReference type="RefSeq" id="WP_256413244.1">
    <property type="nucleotide sequence ID" value="NZ_JANHDM010000019.1"/>
</dbReference>
<dbReference type="EMBL" id="JBHSKY010000014">
    <property type="protein sequence ID" value="MFC5279550.1"/>
    <property type="molecule type" value="Genomic_DNA"/>
</dbReference>
<proteinExistence type="predicted"/>
<feature type="transmembrane region" description="Helical" evidence="2">
    <location>
        <begin position="246"/>
        <end position="266"/>
    </location>
</feature>
<feature type="transmembrane region" description="Helical" evidence="2">
    <location>
        <begin position="106"/>
        <end position="133"/>
    </location>
</feature>
<evidence type="ECO:0000256" key="1">
    <source>
        <dbReference type="SAM" id="MobiDB-lite"/>
    </source>
</evidence>
<feature type="region of interest" description="Disordered" evidence="1">
    <location>
        <begin position="297"/>
        <end position="384"/>
    </location>
</feature>
<evidence type="ECO:0000313" key="3">
    <source>
        <dbReference type="EMBL" id="MFC5279550.1"/>
    </source>
</evidence>
<feature type="compositionally biased region" description="Basic and acidic residues" evidence="1">
    <location>
        <begin position="344"/>
        <end position="373"/>
    </location>
</feature>
<dbReference type="AlphaFoldDB" id="A0ABD5R3Z8"/>
<evidence type="ECO:0000313" key="4">
    <source>
        <dbReference type="Proteomes" id="UP001596118"/>
    </source>
</evidence>
<dbReference type="Proteomes" id="UP001596118">
    <property type="component" value="Unassembled WGS sequence"/>
</dbReference>
<dbReference type="InterPro" id="IPR025098">
    <property type="entry name" value="DUF4013"/>
</dbReference>
<keyword evidence="2" id="KW-0812">Transmembrane</keyword>
<accession>A0ABD5R3Z8</accession>
<name>A0ABD5R3Z8_9EURY</name>
<feature type="transmembrane region" description="Helical" evidence="2">
    <location>
        <begin position="222"/>
        <end position="240"/>
    </location>
</feature>
<keyword evidence="4" id="KW-1185">Reference proteome</keyword>
<sequence>MLRAALGTPLRSEDAAGTLIIGTVLTLLAWVVTPIWVIGTLSAPALVLAAPLALAPTFVGRGYLLRVVAAGIESVDGSGTGTTAAADASPQAPPFVRWGRLYRDGVASALLTVAYLLPLVVGLTAVGVAGAFVELDRVDPAPLAESVAGADSGGVPGVGAGVPPVTPVYGIVGAFVAVVSLAYLVAFAYVRPAALAALAAGGRLRDGLRPAAVGRVALSGEYAVAWSLAMVTLLTGYALAGPFVPLLVGIAGVFAVRIVVHTLYGLGAADAIERARSPVAVDVADAADSSELRESAAGSLAAEVGPEVDPAVQTGRTVSGGAAAPVPEAVGTVDLDALVDGDGDDGRDRVAGDGDRDEVGPAADRDGSDERASVDAADEFDWGT</sequence>
<gene>
    <name evidence="3" type="ORF">ACFPM1_12400</name>
</gene>
<feature type="compositionally biased region" description="Low complexity" evidence="1">
    <location>
        <begin position="319"/>
        <end position="336"/>
    </location>
</feature>
<reference evidence="3 4" key="1">
    <citation type="journal article" date="2019" name="Int. J. Syst. Evol. Microbiol.">
        <title>The Global Catalogue of Microorganisms (GCM) 10K type strain sequencing project: providing services to taxonomists for standard genome sequencing and annotation.</title>
        <authorList>
            <consortium name="The Broad Institute Genomics Platform"/>
            <consortium name="The Broad Institute Genome Sequencing Center for Infectious Disease"/>
            <person name="Wu L."/>
            <person name="Ma J."/>
        </authorList>
    </citation>
    <scope>NUCLEOTIDE SEQUENCE [LARGE SCALE GENOMIC DNA]</scope>
    <source>
        <strain evidence="3 4">CGMCC 1.12124</strain>
    </source>
</reference>
<feature type="transmembrane region" description="Helical" evidence="2">
    <location>
        <begin position="168"/>
        <end position="201"/>
    </location>
</feature>
<dbReference type="Pfam" id="PF13197">
    <property type="entry name" value="DUF4013"/>
    <property type="match status" value="1"/>
</dbReference>
<feature type="transmembrane region" description="Helical" evidence="2">
    <location>
        <begin position="20"/>
        <end position="39"/>
    </location>
</feature>
<feature type="transmembrane region" description="Helical" evidence="2">
    <location>
        <begin position="45"/>
        <end position="64"/>
    </location>
</feature>
<organism evidence="3 4">
    <name type="scientific">Halorubrum rubrum</name>
    <dbReference type="NCBI Taxonomy" id="1126240"/>
    <lineage>
        <taxon>Archaea</taxon>
        <taxon>Methanobacteriati</taxon>
        <taxon>Methanobacteriota</taxon>
        <taxon>Stenosarchaea group</taxon>
        <taxon>Halobacteria</taxon>
        <taxon>Halobacteriales</taxon>
        <taxon>Haloferacaceae</taxon>
        <taxon>Halorubrum</taxon>
    </lineage>
</organism>
<keyword evidence="2" id="KW-0472">Membrane</keyword>
<comment type="caution">
    <text evidence="3">The sequence shown here is derived from an EMBL/GenBank/DDBJ whole genome shotgun (WGS) entry which is preliminary data.</text>
</comment>
<protein>
    <submittedName>
        <fullName evidence="3">DUF4013 domain-containing protein</fullName>
    </submittedName>
</protein>
<keyword evidence="2" id="KW-1133">Transmembrane helix</keyword>
<evidence type="ECO:0000256" key="2">
    <source>
        <dbReference type="SAM" id="Phobius"/>
    </source>
</evidence>